<protein>
    <submittedName>
        <fullName evidence="1">13071_t:CDS:1</fullName>
    </submittedName>
</protein>
<reference evidence="1" key="1">
    <citation type="submission" date="2021-06" db="EMBL/GenBank/DDBJ databases">
        <authorList>
            <person name="Kallberg Y."/>
            <person name="Tangrot J."/>
            <person name="Rosling A."/>
        </authorList>
    </citation>
    <scope>NUCLEOTIDE SEQUENCE</scope>
    <source>
        <strain evidence="1">87-6 pot B 2015</strain>
    </source>
</reference>
<dbReference type="Proteomes" id="UP000789375">
    <property type="component" value="Unassembled WGS sequence"/>
</dbReference>
<evidence type="ECO:0000313" key="2">
    <source>
        <dbReference type="Proteomes" id="UP000789375"/>
    </source>
</evidence>
<dbReference type="SUPFAM" id="SSF56672">
    <property type="entry name" value="DNA/RNA polymerases"/>
    <property type="match status" value="1"/>
</dbReference>
<name>A0A9N9I806_FUNMO</name>
<sequence length="379" mass="45014">GVFPYDWTNLWDKFDRTKLPPRKDFYSILSQQNISKEDYEYAQKIWQTFEMKNFGEYHDLYLETDVLLLADVFMNYTIMCLQDDGLDPFHYVSAPGMFNDSLYKNAEIGYTLEVDLEIPMHLHDFFADYPLAPEKQLVPEEWLSLYNERLVHDKELYMKLGVKVTKIYGALKFRQFPWMKAYIEKNIRKRKIAKAIGDKFGVMYYKLKNNTVFGKQMENVRKHMRVELLRTEEDKKIRRLASSPLFDETKGDPIGESACLKPKMYSVLPAGHDPKTPETEADYEKELKEEEFRKSQSAKKLTRHDMYGLRSYDHQIYLERVNKIGLNLYDNKRWILLDGIRTLPYGHWRIGLYKHLLASEIAPEEAEERAMKAKFRVKT</sequence>
<dbReference type="InterPro" id="IPR043502">
    <property type="entry name" value="DNA/RNA_pol_sf"/>
</dbReference>
<dbReference type="AlphaFoldDB" id="A0A9N9I806"/>
<gene>
    <name evidence="1" type="ORF">FMOSSE_LOCUS15259</name>
</gene>
<comment type="caution">
    <text evidence="1">The sequence shown here is derived from an EMBL/GenBank/DDBJ whole genome shotgun (WGS) entry which is preliminary data.</text>
</comment>
<dbReference type="PANTHER" id="PTHR31511">
    <property type="entry name" value="PROTEIN CBG23764"/>
    <property type="match status" value="1"/>
</dbReference>
<feature type="non-terminal residue" evidence="1">
    <location>
        <position position="379"/>
    </location>
</feature>
<organism evidence="1 2">
    <name type="scientific">Funneliformis mosseae</name>
    <name type="common">Endomycorrhizal fungus</name>
    <name type="synonym">Glomus mosseae</name>
    <dbReference type="NCBI Taxonomy" id="27381"/>
    <lineage>
        <taxon>Eukaryota</taxon>
        <taxon>Fungi</taxon>
        <taxon>Fungi incertae sedis</taxon>
        <taxon>Mucoromycota</taxon>
        <taxon>Glomeromycotina</taxon>
        <taxon>Glomeromycetes</taxon>
        <taxon>Glomerales</taxon>
        <taxon>Glomeraceae</taxon>
        <taxon>Funneliformis</taxon>
    </lineage>
</organism>
<keyword evidence="2" id="KW-1185">Reference proteome</keyword>
<dbReference type="EMBL" id="CAJVPP010014679">
    <property type="protein sequence ID" value="CAG8724860.1"/>
    <property type="molecule type" value="Genomic_DNA"/>
</dbReference>
<accession>A0A9N9I806</accession>
<proteinExistence type="predicted"/>
<evidence type="ECO:0000313" key="1">
    <source>
        <dbReference type="EMBL" id="CAG8724860.1"/>
    </source>
</evidence>
<dbReference type="PANTHER" id="PTHR31511:SF12">
    <property type="entry name" value="RHO TERMINATION FACTOR N-TERMINAL DOMAIN-CONTAINING PROTEIN"/>
    <property type="match status" value="1"/>
</dbReference>